<feature type="compositionally biased region" description="Gly residues" evidence="1">
    <location>
        <begin position="28"/>
        <end position="43"/>
    </location>
</feature>
<evidence type="ECO:0000313" key="3">
    <source>
        <dbReference type="Proteomes" id="UP001190700"/>
    </source>
</evidence>
<proteinExistence type="predicted"/>
<feature type="region of interest" description="Disordered" evidence="1">
    <location>
        <begin position="1"/>
        <end position="52"/>
    </location>
</feature>
<dbReference type="Proteomes" id="UP001190700">
    <property type="component" value="Unassembled WGS sequence"/>
</dbReference>
<protein>
    <submittedName>
        <fullName evidence="2">Uncharacterized protein</fullName>
    </submittedName>
</protein>
<dbReference type="AlphaFoldDB" id="A0AAE0GXF1"/>
<organism evidence="2 3">
    <name type="scientific">Cymbomonas tetramitiformis</name>
    <dbReference type="NCBI Taxonomy" id="36881"/>
    <lineage>
        <taxon>Eukaryota</taxon>
        <taxon>Viridiplantae</taxon>
        <taxon>Chlorophyta</taxon>
        <taxon>Pyramimonadophyceae</taxon>
        <taxon>Pyramimonadales</taxon>
        <taxon>Pyramimonadaceae</taxon>
        <taxon>Cymbomonas</taxon>
    </lineage>
</organism>
<reference evidence="2 3" key="1">
    <citation type="journal article" date="2015" name="Genome Biol. Evol.">
        <title>Comparative Genomics of a Bacterivorous Green Alga Reveals Evolutionary Causalities and Consequences of Phago-Mixotrophic Mode of Nutrition.</title>
        <authorList>
            <person name="Burns J.A."/>
            <person name="Paasch A."/>
            <person name="Narechania A."/>
            <person name="Kim E."/>
        </authorList>
    </citation>
    <scope>NUCLEOTIDE SEQUENCE [LARGE SCALE GENOMIC DNA]</scope>
    <source>
        <strain evidence="2 3">PLY_AMNH</strain>
    </source>
</reference>
<keyword evidence="3" id="KW-1185">Reference proteome</keyword>
<evidence type="ECO:0000313" key="2">
    <source>
        <dbReference type="EMBL" id="KAK3285186.1"/>
    </source>
</evidence>
<accession>A0AAE0GXF1</accession>
<gene>
    <name evidence="2" type="ORF">CYMTET_7199</name>
</gene>
<dbReference type="EMBL" id="LGRX02001934">
    <property type="protein sequence ID" value="KAK3285186.1"/>
    <property type="molecule type" value="Genomic_DNA"/>
</dbReference>
<name>A0AAE0GXF1_9CHLO</name>
<comment type="caution">
    <text evidence="2">The sequence shown here is derived from an EMBL/GenBank/DDBJ whole genome shotgun (WGS) entry which is preliminary data.</text>
</comment>
<sequence length="142" mass="14581">MPDDEKHRAGVEKVEGVVGEGGGEKVGGEGIGGNGGGGGGGVGKGEEGRRWREVEVDSAGGMGGAVGVVVEANLWRRKRQQPFLTTRFGPQRFAAYDADDGAPQCWTAATGDQSQATVGAARRALEVMDVVDVVEVELVTAA</sequence>
<feature type="compositionally biased region" description="Basic and acidic residues" evidence="1">
    <location>
        <begin position="1"/>
        <end position="15"/>
    </location>
</feature>
<evidence type="ECO:0000256" key="1">
    <source>
        <dbReference type="SAM" id="MobiDB-lite"/>
    </source>
</evidence>